<feature type="region of interest" description="Disordered" evidence="1">
    <location>
        <begin position="1"/>
        <end position="58"/>
    </location>
</feature>
<feature type="compositionally biased region" description="Basic and acidic residues" evidence="1">
    <location>
        <begin position="42"/>
        <end position="58"/>
    </location>
</feature>
<sequence>MRQEQGRRAPVQNVEGGAGARIDLEEPPAFTLDQQIGAGQTREARGGHDPADGLRHRLAESGGDRLGLVPAPCQGTAVAERPQPRGRLPLFRQGQSGDAPAVGQKVEGEGSAGHAGLEIMSGRGGTGGADANMRAAAAPRALEEPRAPLRHGAGTERWVRDGEARAQGGEAGRILQGRDRCGRRTEKRETGRDIRDQIRCALEAAAENDAEHPTRRFSQRGEPGEHGVAVASAGAEAAGQRTMGFGEGQSILVAEQIEHVGLQPGPPGRLGQRSAGLGGDQDRAALDDAGRGQPAISTARV</sequence>
<evidence type="ECO:0000256" key="1">
    <source>
        <dbReference type="SAM" id="MobiDB-lite"/>
    </source>
</evidence>
<evidence type="ECO:0000313" key="3">
    <source>
        <dbReference type="Proteomes" id="UP001055093"/>
    </source>
</evidence>
<feature type="region of interest" description="Disordered" evidence="1">
    <location>
        <begin position="256"/>
        <end position="301"/>
    </location>
</feature>
<comment type="caution">
    <text evidence="2">The sequence shown here is derived from an EMBL/GenBank/DDBJ whole genome shotgun (WGS) entry which is preliminary data.</text>
</comment>
<feature type="compositionally biased region" description="Basic and acidic residues" evidence="1">
    <location>
        <begin position="150"/>
        <end position="164"/>
    </location>
</feature>
<feature type="region of interest" description="Disordered" evidence="1">
    <location>
        <begin position="150"/>
        <end position="192"/>
    </location>
</feature>
<feature type="compositionally biased region" description="Low complexity" evidence="1">
    <location>
        <begin position="226"/>
        <end position="237"/>
    </location>
</feature>
<organism evidence="2 3">
    <name type="scientific">Methylorubrum suomiense</name>
    <dbReference type="NCBI Taxonomy" id="144191"/>
    <lineage>
        <taxon>Bacteria</taxon>
        <taxon>Pseudomonadati</taxon>
        <taxon>Pseudomonadota</taxon>
        <taxon>Alphaproteobacteria</taxon>
        <taxon>Hyphomicrobiales</taxon>
        <taxon>Methylobacteriaceae</taxon>
        <taxon>Methylorubrum</taxon>
    </lineage>
</organism>
<feature type="compositionally biased region" description="Basic and acidic residues" evidence="1">
    <location>
        <begin position="176"/>
        <end position="192"/>
    </location>
</feature>
<feature type="region of interest" description="Disordered" evidence="1">
    <location>
        <begin position="87"/>
        <end position="109"/>
    </location>
</feature>
<protein>
    <submittedName>
        <fullName evidence="2">Uncharacterized protein</fullName>
    </submittedName>
</protein>
<feature type="compositionally biased region" description="Basic and acidic residues" evidence="1">
    <location>
        <begin position="280"/>
        <end position="290"/>
    </location>
</feature>
<feature type="region of interest" description="Disordered" evidence="1">
    <location>
        <begin position="205"/>
        <end position="237"/>
    </location>
</feature>
<evidence type="ECO:0000313" key="2">
    <source>
        <dbReference type="EMBL" id="GJE76758.1"/>
    </source>
</evidence>
<reference evidence="2" key="2">
    <citation type="submission" date="2021-08" db="EMBL/GenBank/DDBJ databases">
        <authorList>
            <person name="Tani A."/>
            <person name="Ola A."/>
            <person name="Ogura Y."/>
            <person name="Katsura K."/>
            <person name="Hayashi T."/>
        </authorList>
    </citation>
    <scope>NUCLEOTIDE SEQUENCE</scope>
    <source>
        <strain evidence="2">DSM 14458</strain>
    </source>
</reference>
<gene>
    <name evidence="2" type="ORF">BGCPKDLD_3357</name>
</gene>
<dbReference type="Proteomes" id="UP001055093">
    <property type="component" value="Unassembled WGS sequence"/>
</dbReference>
<dbReference type="EMBL" id="BPRE01000010">
    <property type="protein sequence ID" value="GJE76758.1"/>
    <property type="molecule type" value="Genomic_DNA"/>
</dbReference>
<reference evidence="2" key="1">
    <citation type="journal article" date="2021" name="Front. Microbiol.">
        <title>Comprehensive Comparative Genomics and Phenotyping of Methylobacterium Species.</title>
        <authorList>
            <person name="Alessa O."/>
            <person name="Ogura Y."/>
            <person name="Fujitani Y."/>
            <person name="Takami H."/>
            <person name="Hayashi T."/>
            <person name="Sahin N."/>
            <person name="Tani A."/>
        </authorList>
    </citation>
    <scope>NUCLEOTIDE SEQUENCE</scope>
    <source>
        <strain evidence="2">DSM 14458</strain>
    </source>
</reference>
<accession>A0ABQ4UXD1</accession>
<name>A0ABQ4UXD1_9HYPH</name>
<keyword evidence="3" id="KW-1185">Reference proteome</keyword>
<proteinExistence type="predicted"/>